<evidence type="ECO:0000313" key="2">
    <source>
        <dbReference type="EMBL" id="SPD72415.1"/>
    </source>
</evidence>
<organism evidence="2">
    <name type="scientific">uncultured Desulfobacterium sp</name>
    <dbReference type="NCBI Taxonomy" id="201089"/>
    <lineage>
        <taxon>Bacteria</taxon>
        <taxon>Pseudomonadati</taxon>
        <taxon>Thermodesulfobacteriota</taxon>
        <taxon>Desulfobacteria</taxon>
        <taxon>Desulfobacterales</taxon>
        <taxon>Desulfobacteriaceae</taxon>
        <taxon>Desulfobacterium</taxon>
        <taxon>environmental samples</taxon>
    </lineage>
</organism>
<feature type="domain" description="DUF5678" evidence="1">
    <location>
        <begin position="29"/>
        <end position="73"/>
    </location>
</feature>
<dbReference type="AlphaFoldDB" id="A0A445MSJ5"/>
<sequence>MAEQATEVQKARERLLENRKWVDANIEDIQKQYKDKWLLVHDKKIIESGAMPAEVKAKIEKKFVDETLLIYVPNIIAKPM</sequence>
<accession>A0A445MSJ5</accession>
<proteinExistence type="predicted"/>
<gene>
    <name evidence="2" type="ORF">PITCH_A1340001</name>
</gene>
<dbReference type="EMBL" id="OJIN01000040">
    <property type="protein sequence ID" value="SPD72415.1"/>
    <property type="molecule type" value="Genomic_DNA"/>
</dbReference>
<name>A0A445MSJ5_9BACT</name>
<evidence type="ECO:0000259" key="1">
    <source>
        <dbReference type="Pfam" id="PF18929"/>
    </source>
</evidence>
<reference evidence="2" key="1">
    <citation type="submission" date="2018-01" db="EMBL/GenBank/DDBJ databases">
        <authorList>
            <person name="Regsiter A."/>
            <person name="William W."/>
        </authorList>
    </citation>
    <scope>NUCLEOTIDE SEQUENCE</scope>
    <source>
        <strain evidence="2">TRIP AH-1</strain>
    </source>
</reference>
<dbReference type="InterPro" id="IPR043734">
    <property type="entry name" value="DUF5678"/>
</dbReference>
<protein>
    <recommendedName>
        <fullName evidence="1">DUF5678 domain-containing protein</fullName>
    </recommendedName>
</protein>
<dbReference type="Pfam" id="PF18929">
    <property type="entry name" value="DUF5678"/>
    <property type="match status" value="1"/>
</dbReference>